<dbReference type="Proteomes" id="UP000821837">
    <property type="component" value="Unassembled WGS sequence"/>
</dbReference>
<proteinExistence type="predicted"/>
<dbReference type="VEuPathDB" id="VectorBase:RSAN_057375"/>
<dbReference type="VEuPathDB" id="VectorBase:RSAN_029975"/>
<dbReference type="AlphaFoldDB" id="A0A9D4Q4G4"/>
<dbReference type="InterPro" id="IPR042089">
    <property type="entry name" value="Peptidase_M13_dom_2"/>
</dbReference>
<sequence length="299" mass="34061">MLLRAAAYYLYRACMDPDPKGVSELKNFMRERGLWWPEYGSTGRHALYVALDLLINWGVPFWFEMSLRRLPNESRYSIYINYVRTMDTWKRRQQVSADAGFLKDYANGLYSVFGASKEAYSRIPTLLQLEAATHHIIESPESRGERESLGLYLVAAPLSLISAFTPNISSEIWLSYLNELLSPYRFQSNDKVLVHDIGLPRAMGELFAQFSNEDLLYTLGWWFAQQYIVIASPDGGLASYGSAALAQANRPIDCYAITESRFRRELFHERAQASLGSAGLRQAVRLLANIRNTTVAMVR</sequence>
<reference evidence="2" key="1">
    <citation type="journal article" date="2020" name="Cell">
        <title>Large-Scale Comparative Analyses of Tick Genomes Elucidate Their Genetic Diversity and Vector Capacities.</title>
        <authorList>
            <consortium name="Tick Genome and Microbiome Consortium (TIGMIC)"/>
            <person name="Jia N."/>
            <person name="Wang J."/>
            <person name="Shi W."/>
            <person name="Du L."/>
            <person name="Sun Y."/>
            <person name="Zhan W."/>
            <person name="Jiang J.F."/>
            <person name="Wang Q."/>
            <person name="Zhang B."/>
            <person name="Ji P."/>
            <person name="Bell-Sakyi L."/>
            <person name="Cui X.M."/>
            <person name="Yuan T.T."/>
            <person name="Jiang B.G."/>
            <person name="Yang W.F."/>
            <person name="Lam T.T."/>
            <person name="Chang Q.C."/>
            <person name="Ding S.J."/>
            <person name="Wang X.J."/>
            <person name="Zhu J.G."/>
            <person name="Ruan X.D."/>
            <person name="Zhao L."/>
            <person name="Wei J.T."/>
            <person name="Ye R.Z."/>
            <person name="Que T.C."/>
            <person name="Du C.H."/>
            <person name="Zhou Y.H."/>
            <person name="Cheng J.X."/>
            <person name="Dai P.F."/>
            <person name="Guo W.B."/>
            <person name="Han X.H."/>
            <person name="Huang E.J."/>
            <person name="Li L.F."/>
            <person name="Wei W."/>
            <person name="Gao Y.C."/>
            <person name="Liu J.Z."/>
            <person name="Shao H.Z."/>
            <person name="Wang X."/>
            <person name="Wang C.C."/>
            <person name="Yang T.C."/>
            <person name="Huo Q.B."/>
            <person name="Li W."/>
            <person name="Chen H.Y."/>
            <person name="Chen S.E."/>
            <person name="Zhou L.G."/>
            <person name="Ni X.B."/>
            <person name="Tian J.H."/>
            <person name="Sheng Y."/>
            <person name="Liu T."/>
            <person name="Pan Y.S."/>
            <person name="Xia L.Y."/>
            <person name="Li J."/>
            <person name="Zhao F."/>
            <person name="Cao W.C."/>
        </authorList>
    </citation>
    <scope>NUCLEOTIDE SEQUENCE</scope>
    <source>
        <strain evidence="2">Rsan-2018</strain>
    </source>
</reference>
<name>A0A9D4Q4G4_RHISA</name>
<evidence type="ECO:0000313" key="2">
    <source>
        <dbReference type="EMBL" id="KAH7967915.1"/>
    </source>
</evidence>
<evidence type="ECO:0000313" key="3">
    <source>
        <dbReference type="Proteomes" id="UP000821837"/>
    </source>
</evidence>
<dbReference type="EMBL" id="JABSTV010001248">
    <property type="protein sequence ID" value="KAH7967915.1"/>
    <property type="molecule type" value="Genomic_DNA"/>
</dbReference>
<dbReference type="SUPFAM" id="SSF55486">
    <property type="entry name" value="Metalloproteases ('zincins'), catalytic domain"/>
    <property type="match status" value="1"/>
</dbReference>
<keyword evidence="3" id="KW-1185">Reference proteome</keyword>
<comment type="caution">
    <text evidence="2">The sequence shown here is derived from an EMBL/GenBank/DDBJ whole genome shotgun (WGS) entry which is preliminary data.</text>
</comment>
<reference evidence="2" key="2">
    <citation type="submission" date="2021-09" db="EMBL/GenBank/DDBJ databases">
        <authorList>
            <person name="Jia N."/>
            <person name="Wang J."/>
            <person name="Shi W."/>
            <person name="Du L."/>
            <person name="Sun Y."/>
            <person name="Zhan W."/>
            <person name="Jiang J."/>
            <person name="Wang Q."/>
            <person name="Zhang B."/>
            <person name="Ji P."/>
            <person name="Sakyi L.B."/>
            <person name="Cui X."/>
            <person name="Yuan T."/>
            <person name="Jiang B."/>
            <person name="Yang W."/>
            <person name="Lam T.T.-Y."/>
            <person name="Chang Q."/>
            <person name="Ding S."/>
            <person name="Wang X."/>
            <person name="Zhu J."/>
            <person name="Ruan X."/>
            <person name="Zhao L."/>
            <person name="Wei J."/>
            <person name="Que T."/>
            <person name="Du C."/>
            <person name="Cheng J."/>
            <person name="Dai P."/>
            <person name="Han X."/>
            <person name="Huang E."/>
            <person name="Gao Y."/>
            <person name="Liu J."/>
            <person name="Shao H."/>
            <person name="Ye R."/>
            <person name="Li L."/>
            <person name="Wei W."/>
            <person name="Wang X."/>
            <person name="Wang C."/>
            <person name="Huo Q."/>
            <person name="Li W."/>
            <person name="Guo W."/>
            <person name="Chen H."/>
            <person name="Chen S."/>
            <person name="Zhou L."/>
            <person name="Zhou L."/>
            <person name="Ni X."/>
            <person name="Tian J."/>
            <person name="Zhou Y."/>
            <person name="Sheng Y."/>
            <person name="Liu T."/>
            <person name="Pan Y."/>
            <person name="Xia L."/>
            <person name="Li J."/>
            <person name="Zhao F."/>
            <person name="Cao W."/>
        </authorList>
    </citation>
    <scope>NUCLEOTIDE SEQUENCE</scope>
    <source>
        <strain evidence="2">Rsan-2018</strain>
        <tissue evidence="2">Larvae</tissue>
    </source>
</reference>
<evidence type="ECO:0000259" key="1">
    <source>
        <dbReference type="Pfam" id="PF05649"/>
    </source>
</evidence>
<feature type="domain" description="Peptidase M13 N-terminal" evidence="1">
    <location>
        <begin position="9"/>
        <end position="291"/>
    </location>
</feature>
<dbReference type="InterPro" id="IPR008753">
    <property type="entry name" value="Peptidase_M13_N"/>
</dbReference>
<protein>
    <recommendedName>
        <fullName evidence="1">Peptidase M13 N-terminal domain-containing protein</fullName>
    </recommendedName>
</protein>
<gene>
    <name evidence="2" type="ORF">HPB52_004098</name>
</gene>
<dbReference type="GO" id="GO:0006508">
    <property type="term" value="P:proteolysis"/>
    <property type="evidence" value="ECO:0007669"/>
    <property type="project" value="InterPro"/>
</dbReference>
<organism evidence="2 3">
    <name type="scientific">Rhipicephalus sanguineus</name>
    <name type="common">Brown dog tick</name>
    <name type="synonym">Ixodes sanguineus</name>
    <dbReference type="NCBI Taxonomy" id="34632"/>
    <lineage>
        <taxon>Eukaryota</taxon>
        <taxon>Metazoa</taxon>
        <taxon>Ecdysozoa</taxon>
        <taxon>Arthropoda</taxon>
        <taxon>Chelicerata</taxon>
        <taxon>Arachnida</taxon>
        <taxon>Acari</taxon>
        <taxon>Parasitiformes</taxon>
        <taxon>Ixodida</taxon>
        <taxon>Ixodoidea</taxon>
        <taxon>Ixodidae</taxon>
        <taxon>Rhipicephalinae</taxon>
        <taxon>Rhipicephalus</taxon>
        <taxon>Rhipicephalus</taxon>
    </lineage>
</organism>
<dbReference type="Gene3D" id="1.10.1380.10">
    <property type="entry name" value="Neutral endopeptidase , domain2"/>
    <property type="match status" value="1"/>
</dbReference>
<dbReference type="Pfam" id="PF05649">
    <property type="entry name" value="Peptidase_M13_N"/>
    <property type="match status" value="1"/>
</dbReference>
<accession>A0A9D4Q4G4</accession>